<gene>
    <name evidence="1" type="ORF">QQ44_26930</name>
</gene>
<accession>A0ABR4YNL6</accession>
<name>A0ABR4YNL6_9MYCO</name>
<protein>
    <submittedName>
        <fullName evidence="1">Uncharacterized protein</fullName>
    </submittedName>
</protein>
<reference evidence="1 2" key="1">
    <citation type="submission" date="2014-11" db="EMBL/GenBank/DDBJ databases">
        <title>Mycobacterium setense Manresensis Genome.</title>
        <authorList>
            <person name="Rech G."/>
            <person name="Sumoy L."/>
        </authorList>
    </citation>
    <scope>NUCLEOTIDE SEQUENCE [LARGE SCALE GENOMIC DNA]</scope>
    <source>
        <strain evidence="1 2">Manresensis</strain>
    </source>
</reference>
<dbReference type="Proteomes" id="UP000031004">
    <property type="component" value="Unassembled WGS sequence"/>
</dbReference>
<evidence type="ECO:0000313" key="2">
    <source>
        <dbReference type="Proteomes" id="UP000031004"/>
    </source>
</evidence>
<keyword evidence="2" id="KW-1185">Reference proteome</keyword>
<evidence type="ECO:0000313" key="1">
    <source>
        <dbReference type="EMBL" id="KHO20194.1"/>
    </source>
</evidence>
<organism evidence="1 2">
    <name type="scientific">Mycolicibacterium setense</name>
    <dbReference type="NCBI Taxonomy" id="431269"/>
    <lineage>
        <taxon>Bacteria</taxon>
        <taxon>Bacillati</taxon>
        <taxon>Actinomycetota</taxon>
        <taxon>Actinomycetes</taxon>
        <taxon>Mycobacteriales</taxon>
        <taxon>Mycobacteriaceae</taxon>
        <taxon>Mycolicibacterium</taxon>
    </lineage>
</organism>
<proteinExistence type="predicted"/>
<comment type="caution">
    <text evidence="1">The sequence shown here is derived from an EMBL/GenBank/DDBJ whole genome shotgun (WGS) entry which is preliminary data.</text>
</comment>
<sequence>MGTADLDRLVDQLGPGTLRLTVPLVDDAVQVGIGGDFATTILVVAVTASTVRVRRLDGGPLQVHLVEGWRSASAPGVVIPIFDAPVEAAMFERCGTHWISRPRLSARAAELDRFVGTLVRFALAKHGRATGQALGAA</sequence>
<dbReference type="EMBL" id="JTLZ01000012">
    <property type="protein sequence ID" value="KHO20194.1"/>
    <property type="molecule type" value="Genomic_DNA"/>
</dbReference>